<protein>
    <recommendedName>
        <fullName evidence="21">Zinc-hook domain-containing protein</fullName>
    </recommendedName>
</protein>
<dbReference type="InterPro" id="IPR013134">
    <property type="entry name" value="Zn_hook_RAD50"/>
</dbReference>
<evidence type="ECO:0000256" key="7">
    <source>
        <dbReference type="ARBA" id="ARBA00022741"/>
    </source>
</evidence>
<comment type="subcellular location">
    <subcellularLocation>
        <location evidence="3">Chromosome</location>
    </subcellularLocation>
    <subcellularLocation>
        <location evidence="2">Nucleus</location>
    </subcellularLocation>
</comment>
<comment type="caution">
    <text evidence="22">The sequence shown here is derived from an EMBL/GenBank/DDBJ whole genome shotgun (WGS) entry which is preliminary data.</text>
</comment>
<dbReference type="GO" id="GO:0005524">
    <property type="term" value="F:ATP binding"/>
    <property type="evidence" value="ECO:0007669"/>
    <property type="project" value="UniProtKB-KW"/>
</dbReference>
<evidence type="ECO:0000256" key="20">
    <source>
        <dbReference type="SAM" id="MobiDB-lite"/>
    </source>
</evidence>
<dbReference type="GO" id="GO:0005634">
    <property type="term" value="C:nucleus"/>
    <property type="evidence" value="ECO:0007669"/>
    <property type="project" value="UniProtKB-SubCell"/>
</dbReference>
<evidence type="ECO:0000256" key="4">
    <source>
        <dbReference type="ARBA" id="ARBA00009439"/>
    </source>
</evidence>
<evidence type="ECO:0000256" key="16">
    <source>
        <dbReference type="ARBA" id="ARBA00023254"/>
    </source>
</evidence>
<keyword evidence="16" id="KW-0469">Meiosis</keyword>
<dbReference type="Gene3D" id="3.40.50.300">
    <property type="entry name" value="P-loop containing nucleotide triphosphate hydrolases"/>
    <property type="match status" value="2"/>
</dbReference>
<keyword evidence="11" id="KW-0067">ATP-binding</keyword>
<accession>A0ABD2XHI3</accession>
<evidence type="ECO:0000313" key="23">
    <source>
        <dbReference type="Proteomes" id="UP001627154"/>
    </source>
</evidence>
<keyword evidence="7" id="KW-0547">Nucleotide-binding</keyword>
<dbReference type="SUPFAM" id="SSF52540">
    <property type="entry name" value="P-loop containing nucleoside triphosphate hydrolases"/>
    <property type="match status" value="2"/>
</dbReference>
<evidence type="ECO:0000313" key="22">
    <source>
        <dbReference type="EMBL" id="KAL3404812.1"/>
    </source>
</evidence>
<keyword evidence="15" id="KW-0539">Nucleus</keyword>
<feature type="compositionally biased region" description="Acidic residues" evidence="20">
    <location>
        <begin position="1328"/>
        <end position="1339"/>
    </location>
</feature>
<dbReference type="GO" id="GO:0016787">
    <property type="term" value="F:hydrolase activity"/>
    <property type="evidence" value="ECO:0007669"/>
    <property type="project" value="UniProtKB-KW"/>
</dbReference>
<dbReference type="InterPro" id="IPR038729">
    <property type="entry name" value="Rad50/SbcC_AAA"/>
</dbReference>
<feature type="binding site" evidence="18">
    <location>
        <position position="688"/>
    </location>
    <ligand>
        <name>Zn(2+)</name>
        <dbReference type="ChEBI" id="CHEBI:29105"/>
    </ligand>
</feature>
<keyword evidence="14" id="KW-0234">DNA repair</keyword>
<feature type="domain" description="Zinc-hook" evidence="21">
    <location>
        <begin position="641"/>
        <end position="737"/>
    </location>
</feature>
<gene>
    <name evidence="22" type="ORF">TKK_002485</name>
</gene>
<evidence type="ECO:0000256" key="3">
    <source>
        <dbReference type="ARBA" id="ARBA00004286"/>
    </source>
</evidence>
<dbReference type="GO" id="GO:0005694">
    <property type="term" value="C:chromosome"/>
    <property type="evidence" value="ECO:0007669"/>
    <property type="project" value="UniProtKB-SubCell"/>
</dbReference>
<evidence type="ECO:0000256" key="19">
    <source>
        <dbReference type="SAM" id="Coils"/>
    </source>
</evidence>
<dbReference type="EMBL" id="JBJJXI010000022">
    <property type="protein sequence ID" value="KAL3404812.1"/>
    <property type="molecule type" value="Genomic_DNA"/>
</dbReference>
<dbReference type="InterPro" id="IPR027417">
    <property type="entry name" value="P-loop_NTPase"/>
</dbReference>
<dbReference type="Pfam" id="PF13476">
    <property type="entry name" value="AAA_23"/>
    <property type="match status" value="1"/>
</dbReference>
<evidence type="ECO:0000256" key="13">
    <source>
        <dbReference type="ARBA" id="ARBA00023054"/>
    </source>
</evidence>
<dbReference type="Proteomes" id="UP001627154">
    <property type="component" value="Unassembled WGS sequence"/>
</dbReference>
<feature type="coiled-coil region" evidence="19">
    <location>
        <begin position="209"/>
        <end position="274"/>
    </location>
</feature>
<dbReference type="PANTHER" id="PTHR18867:SF12">
    <property type="entry name" value="DNA REPAIR PROTEIN RAD50"/>
    <property type="match status" value="1"/>
</dbReference>
<comment type="similarity">
    <text evidence="4">Belongs to the SMC family. RAD50 subfamily.</text>
</comment>
<feature type="coiled-coil region" evidence="19">
    <location>
        <begin position="971"/>
        <end position="1075"/>
    </location>
</feature>
<dbReference type="NCBIfam" id="TIGR00606">
    <property type="entry name" value="rad50"/>
    <property type="match status" value="1"/>
</dbReference>
<dbReference type="GO" id="GO:0051321">
    <property type="term" value="P:meiotic cell cycle"/>
    <property type="evidence" value="ECO:0007669"/>
    <property type="project" value="UniProtKB-KW"/>
</dbReference>
<feature type="coiled-coil region" evidence="19">
    <location>
        <begin position="437"/>
        <end position="559"/>
    </location>
</feature>
<dbReference type="PROSITE" id="PS51131">
    <property type="entry name" value="ZN_HOOK"/>
    <property type="match status" value="1"/>
</dbReference>
<evidence type="ECO:0000256" key="8">
    <source>
        <dbReference type="ARBA" id="ARBA00022763"/>
    </source>
</evidence>
<evidence type="ECO:0000256" key="1">
    <source>
        <dbReference type="ARBA" id="ARBA00001947"/>
    </source>
</evidence>
<evidence type="ECO:0000259" key="21">
    <source>
        <dbReference type="PROSITE" id="PS51131"/>
    </source>
</evidence>
<feature type="binding site" evidence="18">
    <location>
        <position position="685"/>
    </location>
    <ligand>
        <name>Zn(2+)</name>
        <dbReference type="ChEBI" id="CHEBI:29105"/>
    </ligand>
</feature>
<feature type="region of interest" description="Disordered" evidence="20">
    <location>
        <begin position="1372"/>
        <end position="1555"/>
    </location>
</feature>
<keyword evidence="13 19" id="KW-0175">Coiled coil</keyword>
<evidence type="ECO:0000256" key="14">
    <source>
        <dbReference type="ARBA" id="ARBA00023204"/>
    </source>
</evidence>
<keyword evidence="9" id="KW-0378">Hydrolase</keyword>
<dbReference type="InterPro" id="IPR004584">
    <property type="entry name" value="Rad50_eukaryotes"/>
</dbReference>
<keyword evidence="5" id="KW-0158">Chromosome</keyword>
<comment type="catalytic activity">
    <reaction evidence="17">
        <text>ATP + H2O = ADP + phosphate + H(+)</text>
        <dbReference type="Rhea" id="RHEA:13065"/>
        <dbReference type="ChEBI" id="CHEBI:15377"/>
        <dbReference type="ChEBI" id="CHEBI:15378"/>
        <dbReference type="ChEBI" id="CHEBI:30616"/>
        <dbReference type="ChEBI" id="CHEBI:43474"/>
        <dbReference type="ChEBI" id="CHEBI:456216"/>
    </reaction>
</comment>
<evidence type="ECO:0000256" key="2">
    <source>
        <dbReference type="ARBA" id="ARBA00004123"/>
    </source>
</evidence>
<dbReference type="GO" id="GO:0046872">
    <property type="term" value="F:metal ion binding"/>
    <property type="evidence" value="ECO:0007669"/>
    <property type="project" value="UniProtKB-UniRule"/>
</dbReference>
<evidence type="ECO:0000256" key="12">
    <source>
        <dbReference type="ARBA" id="ARBA00022842"/>
    </source>
</evidence>
<organism evidence="22 23">
    <name type="scientific">Trichogramma kaykai</name>
    <dbReference type="NCBI Taxonomy" id="54128"/>
    <lineage>
        <taxon>Eukaryota</taxon>
        <taxon>Metazoa</taxon>
        <taxon>Ecdysozoa</taxon>
        <taxon>Arthropoda</taxon>
        <taxon>Hexapoda</taxon>
        <taxon>Insecta</taxon>
        <taxon>Pterygota</taxon>
        <taxon>Neoptera</taxon>
        <taxon>Endopterygota</taxon>
        <taxon>Hymenoptera</taxon>
        <taxon>Apocrita</taxon>
        <taxon>Proctotrupomorpha</taxon>
        <taxon>Chalcidoidea</taxon>
        <taxon>Trichogrammatidae</taxon>
        <taxon>Trichogramma</taxon>
    </lineage>
</organism>
<evidence type="ECO:0000256" key="18">
    <source>
        <dbReference type="PROSITE-ProRule" id="PRU00471"/>
    </source>
</evidence>
<evidence type="ECO:0000256" key="5">
    <source>
        <dbReference type="ARBA" id="ARBA00022454"/>
    </source>
</evidence>
<keyword evidence="12" id="KW-0460">Magnesium</keyword>
<keyword evidence="23" id="KW-1185">Reference proteome</keyword>
<keyword evidence="6 18" id="KW-0479">Metal-binding</keyword>
<proteinExistence type="inferred from homology"/>
<evidence type="ECO:0000256" key="6">
    <source>
        <dbReference type="ARBA" id="ARBA00022723"/>
    </source>
</evidence>
<feature type="compositionally biased region" description="Low complexity" evidence="20">
    <location>
        <begin position="1372"/>
        <end position="1404"/>
    </location>
</feature>
<feature type="coiled-coil region" evidence="19">
    <location>
        <begin position="715"/>
        <end position="892"/>
    </location>
</feature>
<evidence type="ECO:0000256" key="10">
    <source>
        <dbReference type="ARBA" id="ARBA00022833"/>
    </source>
</evidence>
<dbReference type="GO" id="GO:0006281">
    <property type="term" value="P:DNA repair"/>
    <property type="evidence" value="ECO:0007669"/>
    <property type="project" value="UniProtKB-KW"/>
</dbReference>
<evidence type="ECO:0000256" key="17">
    <source>
        <dbReference type="ARBA" id="ARBA00049360"/>
    </source>
</evidence>
<feature type="region of interest" description="Disordered" evidence="20">
    <location>
        <begin position="1311"/>
        <end position="1351"/>
    </location>
</feature>
<evidence type="ECO:0000256" key="15">
    <source>
        <dbReference type="ARBA" id="ARBA00023242"/>
    </source>
</evidence>
<dbReference type="PANTHER" id="PTHR18867">
    <property type="entry name" value="RAD50"/>
    <property type="match status" value="1"/>
</dbReference>
<sequence>MSKVKDLEIRGIRNFGDETSKNRIHFSTPLTLILGPNGTGKTTIIEALKYVTSGEYPPDSERGKAFVHEPKLTSTHSVRGQVKAKIIDKHGNEIIVVRTCQVSRIKSGTLKFQALDNTLKRFNPKTQQEATITSRCADIDREMLNAMGVSKPILNYVIFCHQEESNWPLEDGKKLKERFDEIFDTSKYNKAMEAATKLIKDSTGKLNLLREREKGLAKIVEEVKDKEENLRNCQMREEEATQKIKDIQDKIKPIDEQMNDFLDVKEKHKKIEEKLRMVESSYKMSKNYIENLKQHIKHIHKGTLEELISKIETFDTNLTQKKDEQSIYIEELETLDRNERKIKHKLDDARTQLGALKQKQIEYHEKVSKRNELLFKALDTWEITHDSEFSETEVTSNMNLIKNKLDEFKSSMKDKLKENEQEERYLQNVVDESRAHKTGIESEISLKQKEKEEIKQEINECRKKIKETGEAGTKLSIFESNLQTATQQYENLLKDFNEESLKEELQKYNKQRKEYDSRITLLDQEINSLHKLSSMQAELELHQNQLKDKEVEISALKKKHSNNLMVFFGSETVPEKQFKKHIEKIHSSLLKEKNELSKEIDNKQQKLTSLITTQKHKDAELEKAISELNEYEMKVSVKCDGQDYEEILLLQERKVKSLQDQRGIYANQKLMYEEFLKKMKKKTCCPLCDRGLGSAEEKQLEQKMLAEIKKSPQSLKQCEAELKQEQAHYDALQQLKPVTEEINKMQRIKIPQMRSQLSKTKSEIQKLDSDLENLKILISEPENKLEVYKSMYSDVTLLDNHLAELDKLNSLIDEKKDSMSKAGKIGDRSMQEVQNERQALKKRFSTVETKAEEIQSKIQIGQEKVQKAREQKNKLNEEIIRVKQDMQALNQIKAKVKDLYTKETSLEESLKVLRSNFVKAEEDLSLKVEELSSLKKKNREEQDKDMNFKSTINTVYHELEIVQEEVKKFIKNKVEESLENVESIVKKLSTESEKLKESRESLEEKVRFLKELCMSEESGKRDLENNLDLLKKQEKMEELKKDYNELQDELEELKYEQRKKKYNALFEEKEIMEKEISTKQGSLIELDKTIKEIKRSLNKEDFRMARKNYKALTLELQVREEAIANLKSFTQVLDGAMIKFHEERMATVNTMMKKLWTHVYGGNDTTSIQIRVQKTEGIGDKKRSYNYKLVQIKHSKEMDMKGKCSAGQKVLASIIIRMALAETFCAECSVLALDEPTTNLDDENATNLAVTLSKVIQHRAQHSKNFQLIVISHDEKFIGHLSNLSGKQMFHELYRNIDGYSLVRRRDMTDFRQHSQTQASATYGGDPDFTEEEEEDDNQEPNTIKKEIMIDSDEEDINAKLMSNRARVAAAPAKKALARQPVAKKAPARTTATAKKQPAKTMPTRQLDISSFRRPTTQSQVPTQISDDDDDDSPPRAGVSWQVRRPTQCLPDSEEQMSAKSSKQITRKRSVIDDSPPRKTGRQVKKHALDLLDDSPPRSTRQSKKREFARLDDSPPTQRQTLDDLDDSPPKAQSRKRNLDLDSPPSSSHKKRAFF</sequence>
<reference evidence="22 23" key="1">
    <citation type="journal article" date="2024" name="bioRxiv">
        <title>A reference genome for Trichogramma kaykai: A tiny desert-dwelling parasitoid wasp with competing sex-ratio distorters.</title>
        <authorList>
            <person name="Culotta J."/>
            <person name="Lindsey A.R."/>
        </authorList>
    </citation>
    <scope>NUCLEOTIDE SEQUENCE [LARGE SCALE GENOMIC DNA]</scope>
    <source>
        <strain evidence="22 23">KSX58</strain>
    </source>
</reference>
<comment type="cofactor">
    <cofactor evidence="1">
        <name>Zn(2+)</name>
        <dbReference type="ChEBI" id="CHEBI:29105"/>
    </cofactor>
</comment>
<evidence type="ECO:0000256" key="9">
    <source>
        <dbReference type="ARBA" id="ARBA00022801"/>
    </source>
</evidence>
<feature type="coiled-coil region" evidence="19">
    <location>
        <begin position="586"/>
        <end position="634"/>
    </location>
</feature>
<evidence type="ECO:0000256" key="11">
    <source>
        <dbReference type="ARBA" id="ARBA00022840"/>
    </source>
</evidence>
<feature type="coiled-coil region" evidence="19">
    <location>
        <begin position="304"/>
        <end position="359"/>
    </location>
</feature>
<name>A0ABD2XHI3_9HYME</name>
<keyword evidence="8" id="KW-0227">DNA damage</keyword>
<feature type="compositionally biased region" description="Polar residues" evidence="20">
    <location>
        <begin position="1407"/>
        <end position="1425"/>
    </location>
</feature>
<keyword evidence="10 18" id="KW-0862">Zinc</keyword>